<dbReference type="AlphaFoldDB" id="A0A4U5R486"/>
<feature type="compositionally biased region" description="Polar residues" evidence="1">
    <location>
        <begin position="399"/>
        <end position="422"/>
    </location>
</feature>
<proteinExistence type="predicted"/>
<evidence type="ECO:0000313" key="2">
    <source>
        <dbReference type="EMBL" id="TKS18662.1"/>
    </source>
</evidence>
<feature type="region of interest" description="Disordered" evidence="1">
    <location>
        <begin position="273"/>
        <end position="302"/>
    </location>
</feature>
<dbReference type="InterPro" id="IPR029005">
    <property type="entry name" value="LIM-bd/SEUSS"/>
</dbReference>
<dbReference type="EMBL" id="RCHU01000001">
    <property type="protein sequence ID" value="TKS18662.1"/>
    <property type="molecule type" value="Genomic_DNA"/>
</dbReference>
<feature type="compositionally biased region" description="Polar residues" evidence="1">
    <location>
        <begin position="342"/>
        <end position="374"/>
    </location>
</feature>
<protein>
    <submittedName>
        <fullName evidence="2">SEUSS family protein</fullName>
    </submittedName>
</protein>
<dbReference type="Pfam" id="PF01803">
    <property type="entry name" value="LIM_bind"/>
    <property type="match status" value="1"/>
</dbReference>
<comment type="caution">
    <text evidence="2">The sequence shown here is derived from an EMBL/GenBank/DDBJ whole genome shotgun (WGS) entry which is preliminary data.</text>
</comment>
<sequence length="572" mass="61961">MCARRLTNYMHQQQRRPEDNNIEFWRKFVAEFFAPHSKKKWCVSMYGSGRQTTGVFPQDVWHCEICNRKPGRGFEATVEVLPRLFKIKYESGTLEELLYVDMPREYQNSSGQIVLDYAKAIQESVFEQLRVVRDGQLRIVFSPDLKICSWEFCARRHEELIPRRLLIPQVSQLGAAAQRYQAATQNASSNLSIPELQNNCNLFVASARQLAKALEVPLVNDLGYTKRYVRCLQISEVVNSMKDLIDYSRETGTGPMESLSKFPRRTGASIGFHSQAQQPEEQQQQQQTITANSNSDQSSAQATMQIAASNGMASVNNSLNTASATTYASAIVGLLHQNSMNSRQQNSINNASSPFGGNSVQIPSPGSSSTIPQAQPNPSPFQSPTPSSSNNPPQASHSALTAVNHISSTNSPANIPLQQPTLSGEADHGDSQSSVQKFIHDMMLTSQLTGTGGMVGVGSLGNDVKNVNGILPTGNNTVLNGGNGLVGNGAVNSSGVGGSGYGTMGGLAQSVMVNGIRAAMGNNSMMNGRMGMPSMVRDQSMNHQQDLGNQLLNGLGAVNGLSNLQFDWKPSP</sequence>
<organism evidence="2">
    <name type="scientific">Populus alba</name>
    <name type="common">White poplar</name>
    <dbReference type="NCBI Taxonomy" id="43335"/>
    <lineage>
        <taxon>Eukaryota</taxon>
        <taxon>Viridiplantae</taxon>
        <taxon>Streptophyta</taxon>
        <taxon>Embryophyta</taxon>
        <taxon>Tracheophyta</taxon>
        <taxon>Spermatophyta</taxon>
        <taxon>Magnoliopsida</taxon>
        <taxon>eudicotyledons</taxon>
        <taxon>Gunneridae</taxon>
        <taxon>Pentapetalae</taxon>
        <taxon>rosids</taxon>
        <taxon>fabids</taxon>
        <taxon>Malpighiales</taxon>
        <taxon>Salicaceae</taxon>
        <taxon>Saliceae</taxon>
        <taxon>Populus</taxon>
    </lineage>
</organism>
<accession>A0A4U5R486</accession>
<reference evidence="2" key="1">
    <citation type="submission" date="2018-10" db="EMBL/GenBank/DDBJ databases">
        <title>Population genomic analysis revealed the cold adaptation of white poplar.</title>
        <authorList>
            <person name="Liu Y.-J."/>
        </authorList>
    </citation>
    <scope>NUCLEOTIDE SEQUENCE [LARGE SCALE GENOMIC DNA]</scope>
    <source>
        <strain evidence="2">PAL-ZL1</strain>
    </source>
</reference>
<gene>
    <name evidence="2" type="ORF">D5086_0000003310</name>
</gene>
<evidence type="ECO:0000256" key="1">
    <source>
        <dbReference type="SAM" id="MobiDB-lite"/>
    </source>
</evidence>
<feature type="compositionally biased region" description="Low complexity" evidence="1">
    <location>
        <begin position="384"/>
        <end position="398"/>
    </location>
</feature>
<dbReference type="PANTHER" id="PTHR10378">
    <property type="entry name" value="LIM DOMAIN-BINDING PROTEIN"/>
    <property type="match status" value="1"/>
</dbReference>
<name>A0A4U5R486_POPAL</name>
<feature type="region of interest" description="Disordered" evidence="1">
    <location>
        <begin position="342"/>
        <end position="434"/>
    </location>
</feature>
<feature type="compositionally biased region" description="Low complexity" evidence="1">
    <location>
        <begin position="275"/>
        <end position="302"/>
    </location>
</feature>
<dbReference type="STRING" id="43335.A0A4U5R486"/>